<dbReference type="PRINTS" id="PR01415">
    <property type="entry name" value="ANKYRIN"/>
</dbReference>
<feature type="repeat" description="ANK" evidence="2">
    <location>
        <begin position="902"/>
        <end position="934"/>
    </location>
</feature>
<evidence type="ECO:0000259" key="3">
    <source>
        <dbReference type="Pfam" id="PF22939"/>
    </source>
</evidence>
<dbReference type="Gene3D" id="3.40.50.1580">
    <property type="entry name" value="Nucleoside phosphorylase domain"/>
    <property type="match status" value="1"/>
</dbReference>
<dbReference type="GO" id="GO:0003824">
    <property type="term" value="F:catalytic activity"/>
    <property type="evidence" value="ECO:0007669"/>
    <property type="project" value="InterPro"/>
</dbReference>
<dbReference type="Gene3D" id="3.40.50.300">
    <property type="entry name" value="P-loop containing nucleotide triphosphate hydrolases"/>
    <property type="match status" value="1"/>
</dbReference>
<feature type="repeat" description="ANK" evidence="2">
    <location>
        <begin position="1001"/>
        <end position="1033"/>
    </location>
</feature>
<dbReference type="SUPFAM" id="SSF53167">
    <property type="entry name" value="Purine and uridine phosphorylases"/>
    <property type="match status" value="1"/>
</dbReference>
<dbReference type="EMBL" id="JAAAPU010000167">
    <property type="protein sequence ID" value="KAF4200896.1"/>
    <property type="molecule type" value="Genomic_DNA"/>
</dbReference>
<evidence type="ECO:0000256" key="2">
    <source>
        <dbReference type="PROSITE-ProRule" id="PRU00023"/>
    </source>
</evidence>
<feature type="repeat" description="ANK" evidence="2">
    <location>
        <begin position="1100"/>
        <end position="1132"/>
    </location>
</feature>
<dbReference type="Pfam" id="PF12796">
    <property type="entry name" value="Ank_2"/>
    <property type="match status" value="3"/>
</dbReference>
<dbReference type="Pfam" id="PF22939">
    <property type="entry name" value="WHD_GPIID"/>
    <property type="match status" value="1"/>
</dbReference>
<dbReference type="InterPro" id="IPR054471">
    <property type="entry name" value="GPIID_WHD"/>
</dbReference>
<reference evidence="6" key="2">
    <citation type="submission" date="2020-04" db="EMBL/GenBank/DDBJ databases">
        <authorList>
            <person name="Santos R.A.C."/>
            <person name="Steenwyk J.L."/>
            <person name="Rivero-Menendez O."/>
            <person name="Mead M.E."/>
            <person name="Silva L.P."/>
            <person name="Bastos R.W."/>
            <person name="Alastruey-Izquierdo A."/>
            <person name="Goldman G.H."/>
            <person name="Rokas A."/>
        </authorList>
    </citation>
    <scope>NUCLEOTIDE SEQUENCE</scope>
    <source>
        <strain evidence="6">CNM-CM8927</strain>
    </source>
</reference>
<dbReference type="PROSITE" id="PS50088">
    <property type="entry name" value="ANK_REPEAT"/>
    <property type="match status" value="7"/>
</dbReference>
<dbReference type="GO" id="GO:0009116">
    <property type="term" value="P:nucleoside metabolic process"/>
    <property type="evidence" value="ECO:0007669"/>
    <property type="project" value="InterPro"/>
</dbReference>
<evidence type="ECO:0000259" key="4">
    <source>
        <dbReference type="Pfam" id="PF23239"/>
    </source>
</evidence>
<accession>A0AAN5YG42</accession>
<name>A0AAN5YG42_ASPLE</name>
<dbReference type="InterPro" id="IPR056884">
    <property type="entry name" value="NPHP3-like_N"/>
</dbReference>
<dbReference type="PANTHER" id="PTHR46082">
    <property type="entry name" value="ATP/GTP-BINDING PROTEIN-RELATED"/>
    <property type="match status" value="1"/>
</dbReference>
<dbReference type="Pfam" id="PF23239">
    <property type="entry name" value="DUF7069"/>
    <property type="match status" value="1"/>
</dbReference>
<dbReference type="SUPFAM" id="SSF48403">
    <property type="entry name" value="Ankyrin repeat"/>
    <property type="match status" value="1"/>
</dbReference>
<feature type="repeat" description="ANK" evidence="2">
    <location>
        <begin position="1070"/>
        <end position="1099"/>
    </location>
</feature>
<dbReference type="InterPro" id="IPR002110">
    <property type="entry name" value="Ankyrin_rpt"/>
</dbReference>
<feature type="repeat" description="ANK" evidence="2">
    <location>
        <begin position="868"/>
        <end position="901"/>
    </location>
</feature>
<evidence type="ECO:0000313" key="6">
    <source>
        <dbReference type="EMBL" id="KAF4200896.1"/>
    </source>
</evidence>
<keyword evidence="1" id="KW-0677">Repeat</keyword>
<feature type="domain" description="DUF7069" evidence="4">
    <location>
        <begin position="591"/>
        <end position="647"/>
    </location>
</feature>
<dbReference type="InterPro" id="IPR055497">
    <property type="entry name" value="DUF7069"/>
</dbReference>
<feature type="domain" description="Nephrocystin 3-like N-terminal" evidence="5">
    <location>
        <begin position="392"/>
        <end position="561"/>
    </location>
</feature>
<sequence length="1161" mass="128135">MTMPCPARDEFQIGWICALPIEAAAAKEMLDEDFGILEEQDAADTNSYRLGKIGKHYVVIACLPAGQYGACAATTVASNMVRTFSKSLRIGLMVGVGGGIPSPDHDIRLGDIVISCPTGTCGGVIQYDMGKVTADGVFCRTGSLNSPPRSLLTAVSQMRAAELADDPLYLKYLQTAIRRTRRTQKNFGRPSSQSDRLFKTKHEHPGTLKNCDMCSRDWEETRSERDSQEPLPHYGIIASGNSVIRHGGTREQLRLESGALCFEMEAAGLMLDFPCIVIRGICDYSDSHKNKQWQGYAALAAASYTKELLGYVPCGQVSQEILAVDVCSSIENLTQEVKGTNQRLDTAYDQQERHYREQTARVLTEQQQKCHQVFKTSNYEQHKDINPGRVPGTCQWALQNPHYLHWWNSRCNDFLWISADPGCGKSVLAKSLIDDDLGASSSTVSICYFFFKDNGEQNNLATSLCAILHQLFSQQPNLLQHALPSWERNGNKLQQEAGELWRIFIAATSDPASANTICVLDALDECHPDDQKQLIHRLEDFCHRTDPSTLKTWLKFLVTSRPYDEVKDKFKAIRDSFPHIHLKGEEENDQIREEVNLVVRMRVKELAETASLSSDVQQRLEHQLLQMEHRTYLWLYLAIDDIRTTLKYSLLPAEESVRLIPPSVDAAYEKILARVPSNQIHTVRKILQIIVGARRPLTTQEMAMALGIALSPRSQTAAEAGINPVRLAKRIRQLCGLFVFINNSKIYLIHQTAREFLVCRDLASNPNSIYAFKQTDAEKLMSQVCLQYLLMDDLEQSYSENQRLLEYSAVHWADHVRNVSLTQQHEIDDLLHRIYDTAKAHFAVWFPIVWMNADMFWDALEILPDTAPHMDPIHLAAFNGHTRMVMKLLAENRNSIDEGDNTGWNALMWASLNGDEEVAELLLELGADANVQGGECGSALQAASVGGHEEVIQVLLEQGANANAQGGFYGNALQAASIGGHENIVQMLLDHGANANAQGGVYDNALQAASKGGYEKLVQVLLDHGADANAQGGLYGNALQAASMGGHEKVIQMLLDHRADTNAQGGFYGNALQAASMGGHEKVVQVLLDHGADANAQGGDYGNALQAASMEGHEKVVQVLLDHGADANAQGGGYGNALQAASVKGHKKVVQMLQAANLPAK</sequence>
<dbReference type="Gene3D" id="1.25.40.20">
    <property type="entry name" value="Ankyrin repeat-containing domain"/>
    <property type="match status" value="1"/>
</dbReference>
<feature type="repeat" description="ANK" evidence="2">
    <location>
        <begin position="971"/>
        <end position="1000"/>
    </location>
</feature>
<feature type="repeat" description="ANK" evidence="2">
    <location>
        <begin position="935"/>
        <end position="967"/>
    </location>
</feature>
<dbReference type="InterPro" id="IPR027417">
    <property type="entry name" value="P-loop_NTPase"/>
</dbReference>
<protein>
    <recommendedName>
        <fullName evidence="8">Nucleoside phosphorylase domain-containing protein</fullName>
    </recommendedName>
</protein>
<dbReference type="InterPro" id="IPR053137">
    <property type="entry name" value="NLR-like"/>
</dbReference>
<gene>
    <name evidence="6" type="ORF">CNMCM8927_002309</name>
</gene>
<evidence type="ECO:0000259" key="5">
    <source>
        <dbReference type="Pfam" id="PF24883"/>
    </source>
</evidence>
<evidence type="ECO:0008006" key="8">
    <source>
        <dbReference type="Google" id="ProtNLM"/>
    </source>
</evidence>
<dbReference type="PANTHER" id="PTHR46082:SF11">
    <property type="entry name" value="AAA+ ATPASE DOMAIN-CONTAINING PROTEIN-RELATED"/>
    <property type="match status" value="1"/>
</dbReference>
<dbReference type="Proteomes" id="UP000649114">
    <property type="component" value="Unassembled WGS sequence"/>
</dbReference>
<dbReference type="Pfam" id="PF00023">
    <property type="entry name" value="Ank"/>
    <property type="match status" value="1"/>
</dbReference>
<evidence type="ECO:0000313" key="7">
    <source>
        <dbReference type="Proteomes" id="UP000649114"/>
    </source>
</evidence>
<reference evidence="6" key="1">
    <citation type="journal article" date="2020" name="bioRxiv">
        <title>Genomic and phenotypic heterogeneity of clinical isolates of the human pathogens Aspergillus fumigatus, Aspergillus lentulus and Aspergillus fumigatiaffinis.</title>
        <authorList>
            <person name="dos Santos R.A.C."/>
            <person name="Steenwyk J.L."/>
            <person name="Rivero-Menendez O."/>
            <person name="Mead M.E."/>
            <person name="Silva L.P."/>
            <person name="Bastos R.W."/>
            <person name="Alastruey-Izquierdo A."/>
            <person name="Goldman G.H."/>
            <person name="Rokas A."/>
        </authorList>
    </citation>
    <scope>NUCLEOTIDE SEQUENCE</scope>
    <source>
        <strain evidence="6">CNM-CM8927</strain>
    </source>
</reference>
<feature type="domain" description="GPI inositol-deacylase winged helix" evidence="3">
    <location>
        <begin position="682"/>
        <end position="765"/>
    </location>
</feature>
<dbReference type="SMART" id="SM00248">
    <property type="entry name" value="ANK"/>
    <property type="match status" value="8"/>
</dbReference>
<organism evidence="6 7">
    <name type="scientific">Aspergillus lentulus</name>
    <dbReference type="NCBI Taxonomy" id="293939"/>
    <lineage>
        <taxon>Eukaryota</taxon>
        <taxon>Fungi</taxon>
        <taxon>Dikarya</taxon>
        <taxon>Ascomycota</taxon>
        <taxon>Pezizomycotina</taxon>
        <taxon>Eurotiomycetes</taxon>
        <taxon>Eurotiomycetidae</taxon>
        <taxon>Eurotiales</taxon>
        <taxon>Aspergillaceae</taxon>
        <taxon>Aspergillus</taxon>
        <taxon>Aspergillus subgen. Fumigati</taxon>
    </lineage>
</organism>
<keyword evidence="2" id="KW-0040">ANK repeat</keyword>
<comment type="caution">
    <text evidence="6">The sequence shown here is derived from an EMBL/GenBank/DDBJ whole genome shotgun (WGS) entry which is preliminary data.</text>
</comment>
<evidence type="ECO:0000256" key="1">
    <source>
        <dbReference type="ARBA" id="ARBA00022737"/>
    </source>
</evidence>
<dbReference type="SUPFAM" id="SSF52540">
    <property type="entry name" value="P-loop containing nucleoside triphosphate hydrolases"/>
    <property type="match status" value="1"/>
</dbReference>
<dbReference type="InterPro" id="IPR036770">
    <property type="entry name" value="Ankyrin_rpt-contain_sf"/>
</dbReference>
<dbReference type="AlphaFoldDB" id="A0AAN5YG42"/>
<dbReference type="PROSITE" id="PS50297">
    <property type="entry name" value="ANK_REP_REGION"/>
    <property type="match status" value="4"/>
</dbReference>
<dbReference type="Pfam" id="PF24883">
    <property type="entry name" value="NPHP3_N"/>
    <property type="match status" value="1"/>
</dbReference>
<dbReference type="InterPro" id="IPR035994">
    <property type="entry name" value="Nucleoside_phosphorylase_sf"/>
</dbReference>
<proteinExistence type="predicted"/>